<feature type="region of interest" description="Disordered" evidence="1">
    <location>
        <begin position="1"/>
        <end position="20"/>
    </location>
</feature>
<sequence length="88" mass="9356">MADGSVDLSETDSSALRERSIPLPAGADGYRKVLLLGTTAVGKITIVSGCSAPHTEWVEVYSLSGDGSVARRAQALDVRILERVRPCR</sequence>
<comment type="caution">
    <text evidence="2">The sequence shown here is derived from an EMBL/GenBank/DDBJ whole genome shotgun (WGS) entry which is preliminary data.</text>
</comment>
<reference evidence="2 3" key="1">
    <citation type="submission" date="2019-11" db="EMBL/GenBank/DDBJ databases">
        <title>Nocardia sp. nov. CT2-14 isolated from soil.</title>
        <authorList>
            <person name="Kanchanasin P."/>
            <person name="Tanasupawat S."/>
            <person name="Yuki M."/>
            <person name="Kudo T."/>
        </authorList>
    </citation>
    <scope>NUCLEOTIDE SEQUENCE [LARGE SCALE GENOMIC DNA]</scope>
    <source>
        <strain evidence="2 3">CT2-14</strain>
    </source>
</reference>
<name>A0A6I3KWX3_9NOCA</name>
<evidence type="ECO:0000256" key="1">
    <source>
        <dbReference type="SAM" id="MobiDB-lite"/>
    </source>
</evidence>
<evidence type="ECO:0000313" key="2">
    <source>
        <dbReference type="EMBL" id="MTE14167.1"/>
    </source>
</evidence>
<gene>
    <name evidence="2" type="ORF">GLP40_15520</name>
</gene>
<accession>A0A6I3KWX3</accession>
<proteinExistence type="predicted"/>
<dbReference type="RefSeq" id="WP_154788561.1">
    <property type="nucleotide sequence ID" value="NZ_WMBB01000006.1"/>
</dbReference>
<organism evidence="2 3">
    <name type="scientific">Nocardia aurantiaca</name>
    <dbReference type="NCBI Taxonomy" id="2675850"/>
    <lineage>
        <taxon>Bacteria</taxon>
        <taxon>Bacillati</taxon>
        <taxon>Actinomycetota</taxon>
        <taxon>Actinomycetes</taxon>
        <taxon>Mycobacteriales</taxon>
        <taxon>Nocardiaceae</taxon>
        <taxon>Nocardia</taxon>
    </lineage>
</organism>
<evidence type="ECO:0000313" key="3">
    <source>
        <dbReference type="Proteomes" id="UP000432464"/>
    </source>
</evidence>
<dbReference type="EMBL" id="WMBB01000006">
    <property type="protein sequence ID" value="MTE14167.1"/>
    <property type="molecule type" value="Genomic_DNA"/>
</dbReference>
<dbReference type="AlphaFoldDB" id="A0A6I3KWX3"/>
<dbReference type="Proteomes" id="UP000432464">
    <property type="component" value="Unassembled WGS sequence"/>
</dbReference>
<keyword evidence="3" id="KW-1185">Reference proteome</keyword>
<protein>
    <submittedName>
        <fullName evidence="2">Uncharacterized protein</fullName>
    </submittedName>
</protein>